<accession>A0ACC0D8K7</accession>
<gene>
    <name evidence="1" type="ORF">F4821DRAFT_81178</name>
</gene>
<proteinExistence type="predicted"/>
<reference evidence="1 2" key="1">
    <citation type="journal article" date="2022" name="New Phytol.">
        <title>Ecological generalism drives hyperdiversity of secondary metabolite gene clusters in xylarialean endophytes.</title>
        <authorList>
            <person name="Franco M.E.E."/>
            <person name="Wisecaver J.H."/>
            <person name="Arnold A.E."/>
            <person name="Ju Y.M."/>
            <person name="Slot J.C."/>
            <person name="Ahrendt S."/>
            <person name="Moore L.P."/>
            <person name="Eastman K.E."/>
            <person name="Scott K."/>
            <person name="Konkel Z."/>
            <person name="Mondo S.J."/>
            <person name="Kuo A."/>
            <person name="Hayes R.D."/>
            <person name="Haridas S."/>
            <person name="Andreopoulos B."/>
            <person name="Riley R."/>
            <person name="LaButti K."/>
            <person name="Pangilinan J."/>
            <person name="Lipzen A."/>
            <person name="Amirebrahimi M."/>
            <person name="Yan J."/>
            <person name="Adam C."/>
            <person name="Keymanesh K."/>
            <person name="Ng V."/>
            <person name="Louie K."/>
            <person name="Northen T."/>
            <person name="Drula E."/>
            <person name="Henrissat B."/>
            <person name="Hsieh H.M."/>
            <person name="Youens-Clark K."/>
            <person name="Lutzoni F."/>
            <person name="Miadlikowska J."/>
            <person name="Eastwood D.C."/>
            <person name="Hamelin R.C."/>
            <person name="Grigoriev I.V."/>
            <person name="U'Ren J.M."/>
        </authorList>
    </citation>
    <scope>NUCLEOTIDE SEQUENCE [LARGE SCALE GENOMIC DNA]</scope>
    <source>
        <strain evidence="1 2">ER1909</strain>
    </source>
</reference>
<protein>
    <submittedName>
        <fullName evidence="1">Uncharacterized protein</fullName>
    </submittedName>
</protein>
<evidence type="ECO:0000313" key="1">
    <source>
        <dbReference type="EMBL" id="KAI6088705.1"/>
    </source>
</evidence>
<comment type="caution">
    <text evidence="1">The sequence shown here is derived from an EMBL/GenBank/DDBJ whole genome shotgun (WGS) entry which is preliminary data.</text>
</comment>
<organism evidence="1 2">
    <name type="scientific">Hypoxylon rubiginosum</name>
    <dbReference type="NCBI Taxonomy" id="110542"/>
    <lineage>
        <taxon>Eukaryota</taxon>
        <taxon>Fungi</taxon>
        <taxon>Dikarya</taxon>
        <taxon>Ascomycota</taxon>
        <taxon>Pezizomycotina</taxon>
        <taxon>Sordariomycetes</taxon>
        <taxon>Xylariomycetidae</taxon>
        <taxon>Xylariales</taxon>
        <taxon>Hypoxylaceae</taxon>
        <taxon>Hypoxylon</taxon>
    </lineage>
</organism>
<dbReference type="EMBL" id="MU394299">
    <property type="protein sequence ID" value="KAI6088705.1"/>
    <property type="molecule type" value="Genomic_DNA"/>
</dbReference>
<dbReference type="Proteomes" id="UP001497680">
    <property type="component" value="Unassembled WGS sequence"/>
</dbReference>
<keyword evidence="2" id="KW-1185">Reference proteome</keyword>
<name>A0ACC0D8K7_9PEZI</name>
<evidence type="ECO:0000313" key="2">
    <source>
        <dbReference type="Proteomes" id="UP001497680"/>
    </source>
</evidence>
<sequence length="651" mass="73353">MASRDQEERLNRCEEMSKYVLSGGGNDDQLQRDTEDIKRVLRDEKELRENCQSTLTRLSMHTDRIKKGLQVIRDGSGKIDMQMLARKAESLEQAKFDNLVALILGRDGSLGRLRGMSQAYKDALLNSEKEQLQENLNSERDQLANLNTEKVRLEADLNSQRDRLAILNSEKERLEVRLHRLVNLKSEKDKLQNDLNFARALVAEKKEYLGGEIVDLYSRFEVAKLDASDAKKEVSGLKKSLLEKDSEILELKETNDELNSHISGFEISLNMIQNEASDSKQALADAQDTIAGLERDKTHLGQDVTSKNSTIANLETEVQNLTSLYDVSKAQVKSRDDELAEYKVKVSNLEHKVSELRDIQRDMDDFFAVQAGHSSSQDLEIASFVAELRQVGWVQGVQSRSPWTMLPPRGRHLLPDPKVEPAGLVELLTRLYGATLEGNSLPVQLLHLLTRQIGTANMLPLGGIVAVVGCLVSALETAPQPAPLEHHRVMQLLAFGVLQIVRCTRERLSQLDDRLEALSPRVDALVTRAGATIAQLANLVQADDGARLVRDLVATRDDRGDPVHRDPTFYAMFSSGTRLGFLKLPEWRTFVWVLSVDNRTIRAVSCEHGAWDGTANRYRISGPDEQDVVFDCHYFTDKAWLLRNMRQRDLN</sequence>